<dbReference type="HOGENOM" id="CLU_036517_1_0_1"/>
<accession>F8N072</accession>
<evidence type="ECO:0000313" key="4">
    <source>
        <dbReference type="Proteomes" id="UP000008065"/>
    </source>
</evidence>
<dbReference type="EC" id="2.7.1.172" evidence="1"/>
<proteinExistence type="predicted"/>
<dbReference type="RefSeq" id="XP_009855746.1">
    <property type="nucleotide sequence ID" value="XM_009857444.1"/>
</dbReference>
<dbReference type="GeneID" id="20822171"/>
<evidence type="ECO:0000256" key="1">
    <source>
        <dbReference type="ARBA" id="ARBA00011961"/>
    </source>
</evidence>
<dbReference type="Gene3D" id="3.90.1200.10">
    <property type="match status" value="1"/>
</dbReference>
<dbReference type="FunFam" id="3.90.1200.10:FF:000043">
    <property type="entry name" value="Uncharacterized protein"/>
    <property type="match status" value="1"/>
</dbReference>
<dbReference type="PANTHER" id="PTHR12149">
    <property type="entry name" value="FRUCTOSAMINE 3 KINASE-RELATED PROTEIN"/>
    <property type="match status" value="1"/>
</dbReference>
<sequence>MEEREPLQANPIGDNVQLDPVVVANLPPNSKILSVTPSGKSFWARTVKIVVELADGTTAQFFKKGARNSVGMNMMKGAWEADSALYKFVPHYTPQPVGWGTYENDPDTSFYLCEFTDMNDDLPSPREWAKAVSSLHLISMGKSPTGQFGFPVATHLANVPVNNAWNASWEAFWTQQMKSLFDQEARVNGPDDELEALKTTYMSEVIPRYLRPLETEGRSITPCLIHSDLWPGNIKPKANSYDVELCMFDACAYWGHNEADLGICRNLRYKLGQPCVQEYHKRVPISEPQADFDGRNAVYAMKYHALLSTMYKDRKFRQVLIEELKSLINMAGAGRSDSDVALPPRL</sequence>
<dbReference type="AlphaFoldDB" id="F8N072"/>
<dbReference type="KEGG" id="nte:NEUTE1DRAFT105100"/>
<reference evidence="4" key="1">
    <citation type="journal article" date="2011" name="Genetics">
        <title>Massive changes in genome architecture accompany the transition to self-fertility in the filamentous fungus Neurospora tetrasperma.</title>
        <authorList>
            <person name="Ellison C.E."/>
            <person name="Stajich J.E."/>
            <person name="Jacobson D.J."/>
            <person name="Natvig D.O."/>
            <person name="Lapidus A."/>
            <person name="Foster B."/>
            <person name="Aerts A."/>
            <person name="Riley R."/>
            <person name="Lindquist E.A."/>
            <person name="Grigoriev I.V."/>
            <person name="Taylor J.W."/>
        </authorList>
    </citation>
    <scope>NUCLEOTIDE SEQUENCE [LARGE SCALE GENOMIC DNA]</scope>
    <source>
        <strain evidence="4">FGSC 2508 / P0657</strain>
    </source>
</reference>
<gene>
    <name evidence="3" type="ORF">NEUTE1DRAFT_105100</name>
</gene>
<dbReference type="InterPro" id="IPR016477">
    <property type="entry name" value="Fructo-/Ketosamine-3-kinase"/>
</dbReference>
<comment type="catalytic activity">
    <reaction evidence="2">
        <text>N(6)-D-ribulosyl-L-lysyl-[protein] + ATP = N(6)-(3-O-phospho-D-ribulosyl)-L-lysyl-[protein] + ADP + H(+)</text>
        <dbReference type="Rhea" id="RHEA:48432"/>
        <dbReference type="Rhea" id="RHEA-COMP:12103"/>
        <dbReference type="Rhea" id="RHEA-COMP:12104"/>
        <dbReference type="ChEBI" id="CHEBI:15378"/>
        <dbReference type="ChEBI" id="CHEBI:30616"/>
        <dbReference type="ChEBI" id="CHEBI:90418"/>
        <dbReference type="ChEBI" id="CHEBI:90420"/>
        <dbReference type="ChEBI" id="CHEBI:456216"/>
        <dbReference type="EC" id="2.7.1.172"/>
    </reaction>
    <physiologicalReaction direction="left-to-right" evidence="2">
        <dbReference type="Rhea" id="RHEA:48433"/>
    </physiologicalReaction>
</comment>
<dbReference type="SUPFAM" id="SSF56112">
    <property type="entry name" value="Protein kinase-like (PK-like)"/>
    <property type="match status" value="1"/>
</dbReference>
<evidence type="ECO:0000256" key="2">
    <source>
        <dbReference type="ARBA" id="ARBA00048655"/>
    </source>
</evidence>
<dbReference type="Proteomes" id="UP000008065">
    <property type="component" value="Unassembled WGS sequence"/>
</dbReference>
<dbReference type="InterPro" id="IPR011009">
    <property type="entry name" value="Kinase-like_dom_sf"/>
</dbReference>
<dbReference type="GO" id="GO:0102193">
    <property type="term" value="F:protein-ribulosamine 3-kinase activity"/>
    <property type="evidence" value="ECO:0007669"/>
    <property type="project" value="UniProtKB-EC"/>
</dbReference>
<protein>
    <recommendedName>
        <fullName evidence="1">protein-ribulosamine 3-kinase</fullName>
        <ecNumber evidence="1">2.7.1.172</ecNumber>
    </recommendedName>
</protein>
<evidence type="ECO:0000313" key="3">
    <source>
        <dbReference type="EMBL" id="EGO52103.1"/>
    </source>
</evidence>
<organism evidence="3 4">
    <name type="scientific">Neurospora tetrasperma (strain FGSC 2508 / ATCC MYA-4615 / P0657)</name>
    <dbReference type="NCBI Taxonomy" id="510951"/>
    <lineage>
        <taxon>Eukaryota</taxon>
        <taxon>Fungi</taxon>
        <taxon>Dikarya</taxon>
        <taxon>Ascomycota</taxon>
        <taxon>Pezizomycotina</taxon>
        <taxon>Sordariomycetes</taxon>
        <taxon>Sordariomycetidae</taxon>
        <taxon>Sordariales</taxon>
        <taxon>Sordariaceae</taxon>
        <taxon>Neurospora</taxon>
    </lineage>
</organism>
<dbReference type="PANTHER" id="PTHR12149:SF8">
    <property type="entry name" value="PROTEIN-RIBULOSAMINE 3-KINASE"/>
    <property type="match status" value="1"/>
</dbReference>
<keyword evidence="4" id="KW-1185">Reference proteome</keyword>
<dbReference type="Pfam" id="PF03881">
    <property type="entry name" value="Fructosamin_kin"/>
    <property type="match status" value="1"/>
</dbReference>
<dbReference type="EMBL" id="GL891382">
    <property type="protein sequence ID" value="EGO52103.1"/>
    <property type="molecule type" value="Genomic_DNA"/>
</dbReference>
<dbReference type="VEuPathDB" id="FungiDB:NEUTE1DRAFT_105100"/>
<dbReference type="OrthoDB" id="5772781at2759"/>
<name>F8N072_NEUT8</name>